<sequence length="255" mass="29648">MLNLNAELNTFTDKEDQLDFMSDVFAKLKEEVDQVLLFGRSNSPTAERVANLNGNINKNQFFPINYSKEELAVLPAVIANSLRFSDEEQKTEQKPSEPLLRYAKYFADAYLYATGTCENYAIVGAYMLAAEFMDVELSIETLYSDQSHTYIRIHTTPEYIFDFWGDFVCEYTDTLTWNECAGRHYPRNETSYTKIDITFANRNELINLAEDVFTEKNNERRLKILDQVTTLIEKERHYKNKSSEDYDELNTQLGS</sequence>
<organism evidence="1 2">
    <name type="scientific">Legionella beliardensis</name>
    <dbReference type="NCBI Taxonomy" id="91822"/>
    <lineage>
        <taxon>Bacteria</taxon>
        <taxon>Pseudomonadati</taxon>
        <taxon>Pseudomonadota</taxon>
        <taxon>Gammaproteobacteria</taxon>
        <taxon>Legionellales</taxon>
        <taxon>Legionellaceae</taxon>
        <taxon>Legionella</taxon>
    </lineage>
</organism>
<reference evidence="1 2" key="1">
    <citation type="submission" date="2018-06" db="EMBL/GenBank/DDBJ databases">
        <authorList>
            <consortium name="Pathogen Informatics"/>
            <person name="Doyle S."/>
        </authorList>
    </citation>
    <scope>NUCLEOTIDE SEQUENCE [LARGE SCALE GENOMIC DNA]</scope>
    <source>
        <strain evidence="1 2">NCTC13315</strain>
    </source>
</reference>
<dbReference type="RefSeq" id="WP_115301754.1">
    <property type="nucleotide sequence ID" value="NZ_CAAAHO010000006.1"/>
</dbReference>
<keyword evidence="2" id="KW-1185">Reference proteome</keyword>
<proteinExistence type="predicted"/>
<protein>
    <submittedName>
        <fullName evidence="1">Uncharacterized protein</fullName>
    </submittedName>
</protein>
<dbReference type="Proteomes" id="UP000254968">
    <property type="component" value="Unassembled WGS sequence"/>
</dbReference>
<accession>A0A378HZ02</accession>
<evidence type="ECO:0000313" key="1">
    <source>
        <dbReference type="EMBL" id="STX27972.1"/>
    </source>
</evidence>
<dbReference type="EMBL" id="UGNV01000001">
    <property type="protein sequence ID" value="STX27972.1"/>
    <property type="molecule type" value="Genomic_DNA"/>
</dbReference>
<name>A0A378HZ02_9GAMM</name>
<gene>
    <name evidence="1" type="ORF">NCTC13315_00494</name>
</gene>
<evidence type="ECO:0000313" key="2">
    <source>
        <dbReference type="Proteomes" id="UP000254968"/>
    </source>
</evidence>
<dbReference type="AlphaFoldDB" id="A0A378HZ02"/>
<dbReference type="OrthoDB" id="5639087at2"/>